<feature type="transmembrane region" description="Helical" evidence="5">
    <location>
        <begin position="142"/>
        <end position="164"/>
    </location>
</feature>
<feature type="transmembrane region" description="Helical" evidence="5">
    <location>
        <begin position="38"/>
        <end position="59"/>
    </location>
</feature>
<accession>A0A4D4J577</accession>
<dbReference type="AlphaFoldDB" id="A0A4D4J577"/>
<dbReference type="GO" id="GO:0016020">
    <property type="term" value="C:membrane"/>
    <property type="evidence" value="ECO:0007669"/>
    <property type="project" value="UniProtKB-SubCell"/>
</dbReference>
<comment type="subcellular location">
    <subcellularLocation>
        <location evidence="1">Membrane</location>
        <topology evidence="1">Multi-pass membrane protein</topology>
    </subcellularLocation>
</comment>
<feature type="transmembrane region" description="Helical" evidence="5">
    <location>
        <begin position="240"/>
        <end position="260"/>
    </location>
</feature>
<feature type="transmembrane region" description="Helical" evidence="5">
    <location>
        <begin position="89"/>
        <end position="107"/>
    </location>
</feature>
<evidence type="ECO:0000256" key="5">
    <source>
        <dbReference type="SAM" id="Phobius"/>
    </source>
</evidence>
<feature type="transmembrane region" description="Helical" evidence="5">
    <location>
        <begin position="12"/>
        <end position="32"/>
    </location>
</feature>
<dbReference type="Gene3D" id="1.10.357.140">
    <property type="entry name" value="UbiA prenyltransferase"/>
    <property type="match status" value="1"/>
</dbReference>
<dbReference type="EMBL" id="BJFL01000004">
    <property type="protein sequence ID" value="GDY29696.1"/>
    <property type="molecule type" value="Genomic_DNA"/>
</dbReference>
<evidence type="ECO:0000256" key="4">
    <source>
        <dbReference type="ARBA" id="ARBA00023136"/>
    </source>
</evidence>
<evidence type="ECO:0000256" key="3">
    <source>
        <dbReference type="ARBA" id="ARBA00022989"/>
    </source>
</evidence>
<comment type="caution">
    <text evidence="6">The sequence shown here is derived from an EMBL/GenBank/DDBJ whole genome shotgun (WGS) entry which is preliminary data.</text>
</comment>
<reference evidence="7" key="1">
    <citation type="submission" date="2019-04" db="EMBL/GenBank/DDBJ databases">
        <title>Draft genome sequence of Pseudonocardiaceae bacterium SL3-2-4.</title>
        <authorList>
            <person name="Ningsih F."/>
            <person name="Yokota A."/>
            <person name="Sakai Y."/>
            <person name="Nanatani K."/>
            <person name="Yabe S."/>
            <person name="Oetari A."/>
            <person name="Sjamsuridzal W."/>
        </authorList>
    </citation>
    <scope>NUCLEOTIDE SEQUENCE [LARGE SCALE GENOMIC DNA]</scope>
    <source>
        <strain evidence="7">SL3-2-4</strain>
    </source>
</reference>
<keyword evidence="3 5" id="KW-1133">Transmembrane helix</keyword>
<dbReference type="Pfam" id="PF01040">
    <property type="entry name" value="UbiA"/>
    <property type="match status" value="1"/>
</dbReference>
<dbReference type="Proteomes" id="UP000298860">
    <property type="component" value="Unassembled WGS sequence"/>
</dbReference>
<keyword evidence="2 5" id="KW-0812">Transmembrane</keyword>
<evidence type="ECO:0000313" key="6">
    <source>
        <dbReference type="EMBL" id="GDY29696.1"/>
    </source>
</evidence>
<name>A0A4D4J577_9PSEU</name>
<organism evidence="6 7">
    <name type="scientific">Gandjariella thermophila</name>
    <dbReference type="NCBI Taxonomy" id="1931992"/>
    <lineage>
        <taxon>Bacteria</taxon>
        <taxon>Bacillati</taxon>
        <taxon>Actinomycetota</taxon>
        <taxon>Actinomycetes</taxon>
        <taxon>Pseudonocardiales</taxon>
        <taxon>Pseudonocardiaceae</taxon>
        <taxon>Gandjariella</taxon>
    </lineage>
</organism>
<protein>
    <recommendedName>
        <fullName evidence="8">4-hydroxybenzoate polyprenyltransferase</fullName>
    </recommendedName>
</protein>
<gene>
    <name evidence="6" type="ORF">GTS_13290</name>
</gene>
<proteinExistence type="predicted"/>
<evidence type="ECO:0000313" key="7">
    <source>
        <dbReference type="Proteomes" id="UP000298860"/>
    </source>
</evidence>
<feature type="transmembrane region" description="Helical" evidence="5">
    <location>
        <begin position="210"/>
        <end position="234"/>
    </location>
</feature>
<sequence>MWRDLRRVHRLEYPFPVRYLCYACCGAAYAAGTARQLAGPPVLTAITISFVLIIALNALNAAADVRTDALAGDKGRVASAVLRIGRDRVVLLAGAEMAWALAMAVAVSLRTQHWLTAAAAAATVAVNLLYNLEPVRLKRRPLANPVALGLSVGLLPCLVSAGAVQPDPAWSAWPIFLGLGLLVTGRASWWSIPDRASDAATGMTTPAVRFGAAPTLVAASVLAATGLGLLGWGLVRQYGLAWALLGVAVSAVFPVDALALLRRSAADRLASSVAMRRRGASLVMVADTILVAIPLIANQP</sequence>
<feature type="transmembrane region" description="Helical" evidence="5">
    <location>
        <begin position="280"/>
        <end position="297"/>
    </location>
</feature>
<feature type="transmembrane region" description="Helical" evidence="5">
    <location>
        <begin position="113"/>
        <end position="130"/>
    </location>
</feature>
<keyword evidence="4 5" id="KW-0472">Membrane</keyword>
<keyword evidence="7" id="KW-1185">Reference proteome</keyword>
<feature type="transmembrane region" description="Helical" evidence="5">
    <location>
        <begin position="170"/>
        <end position="189"/>
    </location>
</feature>
<evidence type="ECO:0008006" key="8">
    <source>
        <dbReference type="Google" id="ProtNLM"/>
    </source>
</evidence>
<dbReference type="InterPro" id="IPR000537">
    <property type="entry name" value="UbiA_prenyltransferase"/>
</dbReference>
<dbReference type="GO" id="GO:0016765">
    <property type="term" value="F:transferase activity, transferring alkyl or aryl (other than methyl) groups"/>
    <property type="evidence" value="ECO:0007669"/>
    <property type="project" value="InterPro"/>
</dbReference>
<evidence type="ECO:0000256" key="1">
    <source>
        <dbReference type="ARBA" id="ARBA00004141"/>
    </source>
</evidence>
<dbReference type="InterPro" id="IPR044878">
    <property type="entry name" value="UbiA_sf"/>
</dbReference>
<evidence type="ECO:0000256" key="2">
    <source>
        <dbReference type="ARBA" id="ARBA00022692"/>
    </source>
</evidence>